<accession>A0A9P5PH82</accession>
<proteinExistence type="predicted"/>
<gene>
    <name evidence="2" type="ORF">BDP27DRAFT_1424617</name>
</gene>
<organism evidence="2 3">
    <name type="scientific">Rhodocollybia butyracea</name>
    <dbReference type="NCBI Taxonomy" id="206335"/>
    <lineage>
        <taxon>Eukaryota</taxon>
        <taxon>Fungi</taxon>
        <taxon>Dikarya</taxon>
        <taxon>Basidiomycota</taxon>
        <taxon>Agaricomycotina</taxon>
        <taxon>Agaricomycetes</taxon>
        <taxon>Agaricomycetidae</taxon>
        <taxon>Agaricales</taxon>
        <taxon>Marasmiineae</taxon>
        <taxon>Omphalotaceae</taxon>
        <taxon>Rhodocollybia</taxon>
    </lineage>
</organism>
<feature type="region of interest" description="Disordered" evidence="1">
    <location>
        <begin position="1"/>
        <end position="43"/>
    </location>
</feature>
<name>A0A9P5PH82_9AGAR</name>
<feature type="compositionally biased region" description="Low complexity" evidence="1">
    <location>
        <begin position="126"/>
        <end position="139"/>
    </location>
</feature>
<feature type="region of interest" description="Disordered" evidence="1">
    <location>
        <begin position="96"/>
        <end position="160"/>
    </location>
</feature>
<keyword evidence="3" id="KW-1185">Reference proteome</keyword>
<evidence type="ECO:0000313" key="2">
    <source>
        <dbReference type="EMBL" id="KAF9065639.1"/>
    </source>
</evidence>
<feature type="compositionally biased region" description="Low complexity" evidence="1">
    <location>
        <begin position="146"/>
        <end position="158"/>
    </location>
</feature>
<evidence type="ECO:0000256" key="1">
    <source>
        <dbReference type="SAM" id="MobiDB-lite"/>
    </source>
</evidence>
<reference evidence="2" key="1">
    <citation type="submission" date="2020-11" db="EMBL/GenBank/DDBJ databases">
        <authorList>
            <consortium name="DOE Joint Genome Institute"/>
            <person name="Ahrendt S."/>
            <person name="Riley R."/>
            <person name="Andreopoulos W."/>
            <person name="Labutti K."/>
            <person name="Pangilinan J."/>
            <person name="Ruiz-Duenas F.J."/>
            <person name="Barrasa J.M."/>
            <person name="Sanchez-Garcia M."/>
            <person name="Camarero S."/>
            <person name="Miyauchi S."/>
            <person name="Serrano A."/>
            <person name="Linde D."/>
            <person name="Babiker R."/>
            <person name="Drula E."/>
            <person name="Ayuso-Fernandez I."/>
            <person name="Pacheco R."/>
            <person name="Padilla G."/>
            <person name="Ferreira P."/>
            <person name="Barriuso J."/>
            <person name="Kellner H."/>
            <person name="Castanera R."/>
            <person name="Alfaro M."/>
            <person name="Ramirez L."/>
            <person name="Pisabarro A.G."/>
            <person name="Kuo A."/>
            <person name="Tritt A."/>
            <person name="Lipzen A."/>
            <person name="He G."/>
            <person name="Yan M."/>
            <person name="Ng V."/>
            <person name="Cullen D."/>
            <person name="Martin F."/>
            <person name="Rosso M.-N."/>
            <person name="Henrissat B."/>
            <person name="Hibbett D."/>
            <person name="Martinez A.T."/>
            <person name="Grigoriev I.V."/>
        </authorList>
    </citation>
    <scope>NUCLEOTIDE SEQUENCE</scope>
    <source>
        <strain evidence="2">AH 40177</strain>
    </source>
</reference>
<sequence>MKSLKQRVSSPALASPARPRHSLPARNLPRNITADSSPFVSGPLRVIQPEDLIPIKPHPMPMTSPRTSRRLSVIDTLLEGFESSEDEPVNWEELKRGYSGSQSDSEVEFAEGPVLKKRKRPESRSHMSSSRTYTSSSPSHSRRTCKSSYVPSRSLVSSSDDEVEFIGFKFA</sequence>
<dbReference type="AlphaFoldDB" id="A0A9P5PH82"/>
<protein>
    <submittedName>
        <fullName evidence="2">Uncharacterized protein</fullName>
    </submittedName>
</protein>
<evidence type="ECO:0000313" key="3">
    <source>
        <dbReference type="Proteomes" id="UP000772434"/>
    </source>
</evidence>
<comment type="caution">
    <text evidence="2">The sequence shown here is derived from an EMBL/GenBank/DDBJ whole genome shotgun (WGS) entry which is preliminary data.</text>
</comment>
<dbReference type="EMBL" id="JADNRY010000100">
    <property type="protein sequence ID" value="KAF9065639.1"/>
    <property type="molecule type" value="Genomic_DNA"/>
</dbReference>
<dbReference type="Proteomes" id="UP000772434">
    <property type="component" value="Unassembled WGS sequence"/>
</dbReference>